<protein>
    <submittedName>
        <fullName evidence="2">Uncharacterized protein</fullName>
    </submittedName>
</protein>
<keyword evidence="3" id="KW-1185">Reference proteome</keyword>
<evidence type="ECO:0000313" key="2">
    <source>
        <dbReference type="EMBL" id="KAK9027179.1"/>
    </source>
</evidence>
<sequence length="154" mass="17347">MAFLVVLILGGALKVCVAAVNVDKQHITLQLWIHSFIFKVLLYVTGKYCFQLCGILNKMTSEKYDVLESTQVCAAAVNMDKYQYAGFRWASYRCINAHKETALHYIIAGCFLHCDLASAVDSPNVQSRAKMSMGLVNRYASYEFKVERFPVIST</sequence>
<comment type="caution">
    <text evidence="2">The sequence shown here is derived from an EMBL/GenBank/DDBJ whole genome shotgun (WGS) entry which is preliminary data.</text>
</comment>
<dbReference type="Proteomes" id="UP001396334">
    <property type="component" value="Unassembled WGS sequence"/>
</dbReference>
<feature type="chain" id="PRO_5045994258" evidence="1">
    <location>
        <begin position="19"/>
        <end position="154"/>
    </location>
</feature>
<feature type="signal peptide" evidence="1">
    <location>
        <begin position="1"/>
        <end position="18"/>
    </location>
</feature>
<dbReference type="EMBL" id="JBBPBN010000012">
    <property type="protein sequence ID" value="KAK9027179.1"/>
    <property type="molecule type" value="Genomic_DNA"/>
</dbReference>
<accession>A0ABR2SPW0</accession>
<keyword evidence="1" id="KW-0732">Signal</keyword>
<evidence type="ECO:0000256" key="1">
    <source>
        <dbReference type="SAM" id="SignalP"/>
    </source>
</evidence>
<proteinExistence type="predicted"/>
<evidence type="ECO:0000313" key="3">
    <source>
        <dbReference type="Proteomes" id="UP001396334"/>
    </source>
</evidence>
<gene>
    <name evidence="2" type="ORF">V6N11_067021</name>
</gene>
<reference evidence="2 3" key="1">
    <citation type="journal article" date="2024" name="G3 (Bethesda)">
        <title>Genome assembly of Hibiscus sabdariffa L. provides insights into metabolisms of medicinal natural products.</title>
        <authorList>
            <person name="Kim T."/>
        </authorList>
    </citation>
    <scope>NUCLEOTIDE SEQUENCE [LARGE SCALE GENOMIC DNA]</scope>
    <source>
        <strain evidence="2">TK-2024</strain>
        <tissue evidence="2">Old leaves</tissue>
    </source>
</reference>
<name>A0ABR2SPW0_9ROSI</name>
<organism evidence="2 3">
    <name type="scientific">Hibiscus sabdariffa</name>
    <name type="common">roselle</name>
    <dbReference type="NCBI Taxonomy" id="183260"/>
    <lineage>
        <taxon>Eukaryota</taxon>
        <taxon>Viridiplantae</taxon>
        <taxon>Streptophyta</taxon>
        <taxon>Embryophyta</taxon>
        <taxon>Tracheophyta</taxon>
        <taxon>Spermatophyta</taxon>
        <taxon>Magnoliopsida</taxon>
        <taxon>eudicotyledons</taxon>
        <taxon>Gunneridae</taxon>
        <taxon>Pentapetalae</taxon>
        <taxon>rosids</taxon>
        <taxon>malvids</taxon>
        <taxon>Malvales</taxon>
        <taxon>Malvaceae</taxon>
        <taxon>Malvoideae</taxon>
        <taxon>Hibiscus</taxon>
    </lineage>
</organism>